<keyword evidence="2" id="KW-1185">Reference proteome</keyword>
<sequence>MPVVFIHGVAVREQGESGWEDVRHATQGIEWPAVQAALRLHLAPVLNPDAPERVRVDRVYWGDLGAQYSRGGLFRAARAEAAPDPAPADLSDEDLGEALERRLRAAHPLGDWPDVIAAAWEAARDRSLQAMVADLPAAEQWGVLEAAVEGRLGRSPAPPRSRRRSRHGAFRRLELPPAPHLPAGLQLSQRRNVQRAMLELRRPLEAFVPLFVGDVLAYLNTRGTPDTPGPIPQRVLGALRAAHAARTHPHEPLVVLTHSMGGQLMHDALSAFLPADPEFRDLRVDFWCAAGSQVGLFHELGVTLGGLPGTPDAVPSARLGYFWNVWAYSDLLSFRAQGVVPGAHDTAFPLPGLVRSDHVAYLTDADFYRTLAAKVQVHAGPGPSGAPRPLESGP</sequence>
<accession>A0ABY7V1W3</accession>
<protein>
    <recommendedName>
        <fullName evidence="3">Alpha/beta hydrolase</fullName>
    </recommendedName>
</protein>
<gene>
    <name evidence="1" type="ORF">M8445_02880</name>
</gene>
<proteinExistence type="predicted"/>
<organism evidence="1 2">
    <name type="scientific">Deinococcus aquaticus</name>
    <dbReference type="NCBI Taxonomy" id="328692"/>
    <lineage>
        <taxon>Bacteria</taxon>
        <taxon>Thermotogati</taxon>
        <taxon>Deinococcota</taxon>
        <taxon>Deinococci</taxon>
        <taxon>Deinococcales</taxon>
        <taxon>Deinococcaceae</taxon>
        <taxon>Deinococcus</taxon>
    </lineage>
</organism>
<evidence type="ECO:0000313" key="1">
    <source>
        <dbReference type="EMBL" id="WDA59174.1"/>
    </source>
</evidence>
<dbReference type="RefSeq" id="WP_273989526.1">
    <property type="nucleotide sequence ID" value="NZ_BAABQT010000006.1"/>
</dbReference>
<evidence type="ECO:0008006" key="3">
    <source>
        <dbReference type="Google" id="ProtNLM"/>
    </source>
</evidence>
<name>A0ABY7V1W3_9DEIO</name>
<dbReference type="Proteomes" id="UP001217044">
    <property type="component" value="Chromosome"/>
</dbReference>
<evidence type="ECO:0000313" key="2">
    <source>
        <dbReference type="Proteomes" id="UP001217044"/>
    </source>
</evidence>
<dbReference type="EMBL" id="CP115165">
    <property type="protein sequence ID" value="WDA59174.1"/>
    <property type="molecule type" value="Genomic_DNA"/>
</dbReference>
<reference evidence="1 2" key="1">
    <citation type="submission" date="2022-12" db="EMBL/GenBank/DDBJ databases">
        <title>Genome Sequence of Deinococcus aquaticus Type Strain PB314.</title>
        <authorList>
            <person name="Albert C."/>
            <person name="Hill J."/>
            <person name="Boren L."/>
            <person name="Scholz-Ng S."/>
            <person name="Fatema N."/>
            <person name="Grosso R."/>
            <person name="Soboslay E."/>
            <person name="Tuohy J."/>
        </authorList>
    </citation>
    <scope>NUCLEOTIDE SEQUENCE [LARGE SCALE GENOMIC DNA]</scope>
    <source>
        <strain evidence="1 2">PB-314</strain>
    </source>
</reference>